<dbReference type="EMBL" id="LN856931">
    <property type="protein sequence ID" value="CDP94798.1"/>
    <property type="molecule type" value="Genomic_DNA"/>
</dbReference>
<sequence length="46" mass="5410">MIAQRDCIAVQLGRVTRDNDPHRSKHRSVHVLSIFFYGIHFLYLAK</sequence>
<proteinExistence type="predicted"/>
<keyword evidence="1" id="KW-0812">Transmembrane</keyword>
<keyword evidence="1" id="KW-1133">Transmembrane helix</keyword>
<dbReference type="AlphaFoldDB" id="A0A1I9GF37"/>
<gene>
    <name evidence="2" type="primary">Bm419</name>
    <name evidence="2" type="ORF">BM_Bm419</name>
</gene>
<name>A0A1I9GF37_BRUMA</name>
<feature type="transmembrane region" description="Helical" evidence="1">
    <location>
        <begin position="28"/>
        <end position="45"/>
    </location>
</feature>
<reference evidence="2" key="2">
    <citation type="submission" date="2012-12" db="EMBL/GenBank/DDBJ databases">
        <authorList>
            <consortium name="WormBase Consortium"/>
            <person name="Ghedin E."/>
            <person name="Paulini M."/>
        </authorList>
    </citation>
    <scope>NUCLEOTIDE SEQUENCE</scope>
    <source>
        <strain evidence="2">FR3</strain>
    </source>
</reference>
<keyword evidence="1" id="KW-0472">Membrane</keyword>
<evidence type="ECO:0000313" key="2">
    <source>
        <dbReference type="EMBL" id="CDP94798.1"/>
    </source>
</evidence>
<accession>A0A1I9GF37</accession>
<evidence type="ECO:0000256" key="1">
    <source>
        <dbReference type="SAM" id="Phobius"/>
    </source>
</evidence>
<organism evidence="2">
    <name type="scientific">Brugia malayi</name>
    <name type="common">Filarial nematode worm</name>
    <dbReference type="NCBI Taxonomy" id="6279"/>
    <lineage>
        <taxon>Eukaryota</taxon>
        <taxon>Metazoa</taxon>
        <taxon>Ecdysozoa</taxon>
        <taxon>Nematoda</taxon>
        <taxon>Chromadorea</taxon>
        <taxon>Rhabditida</taxon>
        <taxon>Spirurina</taxon>
        <taxon>Spiruromorpha</taxon>
        <taxon>Filarioidea</taxon>
        <taxon>Onchocercidae</taxon>
        <taxon>Brugia</taxon>
    </lineage>
</organism>
<reference evidence="2" key="1">
    <citation type="journal article" date="2007" name="Science">
        <title>Draft genome of the filarial nematode parasite Brugia malayi.</title>
        <authorList>
            <person name="Ghedin E."/>
            <person name="Wang S."/>
            <person name="Spiro D."/>
            <person name="Caler E."/>
            <person name="Zhao Q."/>
            <person name="Crabtree J."/>
            <person name="Allen J.E."/>
            <person name="Delcher A.L."/>
            <person name="Guiliano D.B."/>
            <person name="Miranda-Saavedra D."/>
            <person name="Angiuoli S.V."/>
            <person name="Creasy T."/>
            <person name="Amedeo P."/>
            <person name="Haas B."/>
            <person name="El-Sayed N.M."/>
            <person name="Wortman J.R."/>
            <person name="Feldblyum T."/>
            <person name="Tallon L."/>
            <person name="Schatz M."/>
            <person name="Shumway M."/>
            <person name="Koo H."/>
            <person name="Salzberg S.L."/>
            <person name="Schobel S."/>
            <person name="Pertea M."/>
            <person name="Pop M."/>
            <person name="White O."/>
            <person name="Barton G.J."/>
            <person name="Carlow C.K."/>
            <person name="Crawford M.J."/>
            <person name="Daub J."/>
            <person name="Dimmic M.W."/>
            <person name="Estes C.F."/>
            <person name="Foster J.M."/>
            <person name="Ganatra M."/>
            <person name="Gregory W.F."/>
            <person name="Johnson N.M."/>
            <person name="Jin J."/>
            <person name="Komuniecki R."/>
            <person name="Korf I."/>
            <person name="Kumar S."/>
            <person name="Laney S."/>
            <person name="Li B.W."/>
            <person name="Li W."/>
            <person name="Lindblom T.H."/>
            <person name="Lustigman S."/>
            <person name="Ma D."/>
            <person name="Maina C.V."/>
            <person name="Martin D.M."/>
            <person name="McCarter J.P."/>
            <person name="McReynolds L."/>
            <person name="Mitreva M."/>
            <person name="Nutman T.B."/>
            <person name="Parkinson J."/>
            <person name="Peregrin-Alvarez J.M."/>
            <person name="Poole C."/>
            <person name="Ren Q."/>
            <person name="Saunders L."/>
            <person name="Sluder A.E."/>
            <person name="Smith K."/>
            <person name="Stanke M."/>
            <person name="Unnasch T.R."/>
            <person name="Ware J."/>
            <person name="Wei A.D."/>
            <person name="Weil G."/>
            <person name="Williams D.J."/>
            <person name="Zhang Y."/>
            <person name="Williams S.A."/>
            <person name="Fraser-Liggett C."/>
            <person name="Slatko B."/>
            <person name="Blaxter M.L."/>
            <person name="Scott A.L."/>
        </authorList>
    </citation>
    <scope>NUCLEOTIDE SEQUENCE</scope>
    <source>
        <strain evidence="2">FR3</strain>
    </source>
</reference>
<protein>
    <submittedName>
        <fullName evidence="2">Bm419</fullName>
    </submittedName>
</protein>